<name>A0A379G1Z2_9GAMM</name>
<accession>A0A379G1Z2</accession>
<evidence type="ECO:0000256" key="1">
    <source>
        <dbReference type="ARBA" id="ARBA00001947"/>
    </source>
</evidence>
<evidence type="ECO:0000313" key="12">
    <source>
        <dbReference type="EMBL" id="SUC35020.1"/>
    </source>
</evidence>
<dbReference type="PANTHER" id="PTHR37425:SF1">
    <property type="entry name" value="OUTER MEMBRANE PROTEIN"/>
    <property type="match status" value="1"/>
</dbReference>
<dbReference type="Gene3D" id="3.30.1380.10">
    <property type="match status" value="1"/>
</dbReference>
<keyword evidence="7" id="KW-0862">Zinc</keyword>
<sequence length="182" mass="20886">MDMIDQNRRKWLGIGAAAIGLSLLPNHVLAAMSTPRPRILRFQNIHTGEFLKTEFFDGRRYNKSELARLNHLFRDHRSDKVKTIDPKLFDQIYILQMMMGINKPVQLISGYRSLETNNELRRKSSGVAKQSYHTRGQAMDFHIEGLQLSNVRKAALKMSAGGVGYYPKSNFIHIDTGPVRTW</sequence>
<dbReference type="AlphaFoldDB" id="A0A379G1Z2"/>
<dbReference type="OrthoDB" id="9782994at2"/>
<evidence type="ECO:0000256" key="10">
    <source>
        <dbReference type="ARBA" id="ARBA00093448"/>
    </source>
</evidence>
<keyword evidence="4" id="KW-0479">Metal-binding</keyword>
<dbReference type="RefSeq" id="WP_006813567.1">
    <property type="nucleotide sequence ID" value="NZ_AP018946.1"/>
</dbReference>
<evidence type="ECO:0000313" key="13">
    <source>
        <dbReference type="Proteomes" id="UP000255129"/>
    </source>
</evidence>
<evidence type="ECO:0000256" key="5">
    <source>
        <dbReference type="ARBA" id="ARBA00022729"/>
    </source>
</evidence>
<evidence type="ECO:0000256" key="3">
    <source>
        <dbReference type="ARBA" id="ARBA00022670"/>
    </source>
</evidence>
<dbReference type="GO" id="GO:0071555">
    <property type="term" value="P:cell wall organization"/>
    <property type="evidence" value="ECO:0007669"/>
    <property type="project" value="UniProtKB-KW"/>
</dbReference>
<dbReference type="InterPro" id="IPR009045">
    <property type="entry name" value="Zn_M74/Hedgehog-like"/>
</dbReference>
<evidence type="ECO:0000256" key="9">
    <source>
        <dbReference type="ARBA" id="ARBA00023316"/>
    </source>
</evidence>
<dbReference type="Proteomes" id="UP000255129">
    <property type="component" value="Unassembled WGS sequence"/>
</dbReference>
<dbReference type="GO" id="GO:0008237">
    <property type="term" value="F:metallopeptidase activity"/>
    <property type="evidence" value="ECO:0007669"/>
    <property type="project" value="UniProtKB-KW"/>
</dbReference>
<protein>
    <recommendedName>
        <fullName evidence="11">Murein endopeptidase K</fullName>
    </recommendedName>
</protein>
<keyword evidence="9" id="KW-0961">Cell wall biogenesis/degradation</keyword>
<evidence type="ECO:0000256" key="8">
    <source>
        <dbReference type="ARBA" id="ARBA00023049"/>
    </source>
</evidence>
<reference evidence="12 13" key="1">
    <citation type="submission" date="2018-06" db="EMBL/GenBank/DDBJ databases">
        <authorList>
            <consortium name="Pathogen Informatics"/>
            <person name="Doyle S."/>
        </authorList>
    </citation>
    <scope>NUCLEOTIDE SEQUENCE [LARGE SCALE GENOMIC DNA]</scope>
    <source>
        <strain evidence="12 13">NCTC12026</strain>
    </source>
</reference>
<evidence type="ECO:0000256" key="7">
    <source>
        <dbReference type="ARBA" id="ARBA00022833"/>
    </source>
</evidence>
<comment type="cofactor">
    <cofactor evidence="1">
        <name>Zn(2+)</name>
        <dbReference type="ChEBI" id="CHEBI:29105"/>
    </cofactor>
</comment>
<dbReference type="CDD" id="cd14844">
    <property type="entry name" value="Zn-DD-carboxypeptidase_like"/>
    <property type="match status" value="1"/>
</dbReference>
<evidence type="ECO:0000256" key="6">
    <source>
        <dbReference type="ARBA" id="ARBA00022801"/>
    </source>
</evidence>
<comment type="similarity">
    <text evidence="10">Belongs to the peptidase M15 family.</text>
</comment>
<keyword evidence="6" id="KW-0378">Hydrolase</keyword>
<keyword evidence="5" id="KW-0732">Signal</keyword>
<dbReference type="GO" id="GO:0006508">
    <property type="term" value="P:proteolysis"/>
    <property type="evidence" value="ECO:0007669"/>
    <property type="project" value="UniProtKB-KW"/>
</dbReference>
<gene>
    <name evidence="12" type="ORF">NCTC12026_01396</name>
</gene>
<comment type="pathway">
    <text evidence="2">Cell wall biogenesis; cell wall polysaccharide biosynthesis.</text>
</comment>
<dbReference type="InterPro" id="IPR010275">
    <property type="entry name" value="MepK"/>
</dbReference>
<evidence type="ECO:0000256" key="4">
    <source>
        <dbReference type="ARBA" id="ARBA00022723"/>
    </source>
</evidence>
<keyword evidence="3" id="KW-0645">Protease</keyword>
<keyword evidence="8" id="KW-0482">Metalloprotease</keyword>
<evidence type="ECO:0000256" key="11">
    <source>
        <dbReference type="ARBA" id="ARBA00093666"/>
    </source>
</evidence>
<dbReference type="GO" id="GO:0046872">
    <property type="term" value="F:metal ion binding"/>
    <property type="evidence" value="ECO:0007669"/>
    <property type="project" value="UniProtKB-KW"/>
</dbReference>
<dbReference type="GeneID" id="93420728"/>
<dbReference type="Pfam" id="PF05951">
    <property type="entry name" value="Peptidase_M15_2"/>
    <property type="match status" value="1"/>
</dbReference>
<proteinExistence type="inferred from homology"/>
<evidence type="ECO:0000256" key="2">
    <source>
        <dbReference type="ARBA" id="ARBA00004776"/>
    </source>
</evidence>
<organism evidence="12 13">
    <name type="scientific">Providencia rustigianii</name>
    <dbReference type="NCBI Taxonomy" id="158850"/>
    <lineage>
        <taxon>Bacteria</taxon>
        <taxon>Pseudomonadati</taxon>
        <taxon>Pseudomonadota</taxon>
        <taxon>Gammaproteobacteria</taxon>
        <taxon>Enterobacterales</taxon>
        <taxon>Morganellaceae</taxon>
        <taxon>Providencia</taxon>
    </lineage>
</organism>
<dbReference type="SUPFAM" id="SSF55166">
    <property type="entry name" value="Hedgehog/DD-peptidase"/>
    <property type="match status" value="1"/>
</dbReference>
<dbReference type="PANTHER" id="PTHR37425">
    <property type="match status" value="1"/>
</dbReference>
<dbReference type="EMBL" id="UGUA01000002">
    <property type="protein sequence ID" value="SUC35020.1"/>
    <property type="molecule type" value="Genomic_DNA"/>
</dbReference>